<reference evidence="1" key="1">
    <citation type="journal article" date="2021" name="PeerJ">
        <title>Extensive microbial diversity within the chicken gut microbiome revealed by metagenomics and culture.</title>
        <authorList>
            <person name="Gilroy R."/>
            <person name="Ravi A."/>
            <person name="Getino M."/>
            <person name="Pursley I."/>
            <person name="Horton D.L."/>
            <person name="Alikhan N.F."/>
            <person name="Baker D."/>
            <person name="Gharbi K."/>
            <person name="Hall N."/>
            <person name="Watson M."/>
            <person name="Adriaenssens E.M."/>
            <person name="Foster-Nyarko E."/>
            <person name="Jarju S."/>
            <person name="Secka A."/>
            <person name="Antonio M."/>
            <person name="Oren A."/>
            <person name="Chaudhuri R.R."/>
            <person name="La Ragione R."/>
            <person name="Hildebrand F."/>
            <person name="Pallen M.J."/>
        </authorList>
    </citation>
    <scope>NUCLEOTIDE SEQUENCE</scope>
    <source>
        <strain evidence="1">ChiW19-954</strain>
    </source>
</reference>
<reference evidence="1" key="2">
    <citation type="submission" date="2021-04" db="EMBL/GenBank/DDBJ databases">
        <authorList>
            <person name="Gilroy R."/>
        </authorList>
    </citation>
    <scope>NUCLEOTIDE SEQUENCE</scope>
    <source>
        <strain evidence="1">ChiW19-954</strain>
    </source>
</reference>
<name>A0A9D2NM92_9FIRM</name>
<comment type="caution">
    <text evidence="1">The sequence shown here is derived from an EMBL/GenBank/DDBJ whole genome shotgun (WGS) entry which is preliminary data.</text>
</comment>
<accession>A0A9D2NM92</accession>
<evidence type="ECO:0000313" key="2">
    <source>
        <dbReference type="Proteomes" id="UP000823890"/>
    </source>
</evidence>
<protein>
    <submittedName>
        <fullName evidence="1">Uncharacterized protein</fullName>
    </submittedName>
</protein>
<proteinExistence type="predicted"/>
<gene>
    <name evidence="1" type="ORF">H9758_07055</name>
</gene>
<dbReference type="Proteomes" id="UP000823890">
    <property type="component" value="Unassembled WGS sequence"/>
</dbReference>
<sequence>MAEIYIAFVDTPGFFAGIIRRVIRQKYIHVALSLDPYLEETYSIGRRHPSIPLIAGFEKEDKYKILRAFPDADYMVCSVRCTSEQKKYIEKQLNKAMEQRFHYHYAVIGLPFILMNIPFYQKNHYTCSSYLAKLLEDAGVCKWDKHFSLVTPKDFYEYEGKKKIFEGSLYEFAIRGKIHTERKRIPAFSLMQPAYAGAAYIINFLKRGVNL</sequence>
<evidence type="ECO:0000313" key="1">
    <source>
        <dbReference type="EMBL" id="HJC34339.1"/>
    </source>
</evidence>
<organism evidence="1 2">
    <name type="scientific">Candidatus Mediterraneibacter faecipullorum</name>
    <dbReference type="NCBI Taxonomy" id="2838670"/>
    <lineage>
        <taxon>Bacteria</taxon>
        <taxon>Bacillati</taxon>
        <taxon>Bacillota</taxon>
        <taxon>Clostridia</taxon>
        <taxon>Lachnospirales</taxon>
        <taxon>Lachnospiraceae</taxon>
        <taxon>Mediterraneibacter</taxon>
    </lineage>
</organism>
<dbReference type="AlphaFoldDB" id="A0A9D2NM92"/>
<dbReference type="EMBL" id="DWWO01000089">
    <property type="protein sequence ID" value="HJC34339.1"/>
    <property type="molecule type" value="Genomic_DNA"/>
</dbReference>
<dbReference type="Gene3D" id="3.90.1720.10">
    <property type="entry name" value="endopeptidase domain like (from Nostoc punctiforme)"/>
    <property type="match status" value="1"/>
</dbReference>